<dbReference type="EMBL" id="DVHU01000018">
    <property type="protein sequence ID" value="HIR92197.1"/>
    <property type="molecule type" value="Genomic_DNA"/>
</dbReference>
<accession>A0A9D1EIB8</accession>
<gene>
    <name evidence="2" type="ORF">IAB98_02090</name>
</gene>
<protein>
    <submittedName>
        <fullName evidence="2">Uncharacterized protein</fullName>
    </submittedName>
</protein>
<dbReference type="AlphaFoldDB" id="A0A9D1EIB8"/>
<name>A0A9D1EIB8_9FIRM</name>
<comment type="caution">
    <text evidence="2">The sequence shown here is derived from an EMBL/GenBank/DDBJ whole genome shotgun (WGS) entry which is preliminary data.</text>
</comment>
<evidence type="ECO:0000256" key="1">
    <source>
        <dbReference type="SAM" id="Coils"/>
    </source>
</evidence>
<dbReference type="Proteomes" id="UP000886841">
    <property type="component" value="Unassembled WGS sequence"/>
</dbReference>
<evidence type="ECO:0000313" key="2">
    <source>
        <dbReference type="EMBL" id="HIR92197.1"/>
    </source>
</evidence>
<sequence length="94" mass="11104">MPLKKEELLRKRNIRLQEENDQLRNQLAFLSEANRDSRRLASRLIADLQACQRQMRELSDEHRRKQELLQDLIGKLRACSQSLRSLPERGGAHE</sequence>
<reference evidence="2" key="1">
    <citation type="submission" date="2020-10" db="EMBL/GenBank/DDBJ databases">
        <authorList>
            <person name="Gilroy R."/>
        </authorList>
    </citation>
    <scope>NUCLEOTIDE SEQUENCE</scope>
    <source>
        <strain evidence="2">ChiSxjej1B13-7041</strain>
    </source>
</reference>
<keyword evidence="1" id="KW-0175">Coiled coil</keyword>
<proteinExistence type="predicted"/>
<evidence type="ECO:0000313" key="3">
    <source>
        <dbReference type="Proteomes" id="UP000886841"/>
    </source>
</evidence>
<organism evidence="2 3">
    <name type="scientific">Candidatus Egerieimonas intestinavium</name>
    <dbReference type="NCBI Taxonomy" id="2840777"/>
    <lineage>
        <taxon>Bacteria</taxon>
        <taxon>Bacillati</taxon>
        <taxon>Bacillota</taxon>
        <taxon>Clostridia</taxon>
        <taxon>Lachnospirales</taxon>
        <taxon>Lachnospiraceae</taxon>
        <taxon>Lachnospiraceae incertae sedis</taxon>
        <taxon>Candidatus Egerieimonas</taxon>
    </lineage>
</organism>
<reference evidence="2" key="2">
    <citation type="journal article" date="2021" name="PeerJ">
        <title>Extensive microbial diversity within the chicken gut microbiome revealed by metagenomics and culture.</title>
        <authorList>
            <person name="Gilroy R."/>
            <person name="Ravi A."/>
            <person name="Getino M."/>
            <person name="Pursley I."/>
            <person name="Horton D.L."/>
            <person name="Alikhan N.F."/>
            <person name="Baker D."/>
            <person name="Gharbi K."/>
            <person name="Hall N."/>
            <person name="Watson M."/>
            <person name="Adriaenssens E.M."/>
            <person name="Foster-Nyarko E."/>
            <person name="Jarju S."/>
            <person name="Secka A."/>
            <person name="Antonio M."/>
            <person name="Oren A."/>
            <person name="Chaudhuri R.R."/>
            <person name="La Ragione R."/>
            <person name="Hildebrand F."/>
            <person name="Pallen M.J."/>
        </authorList>
    </citation>
    <scope>NUCLEOTIDE SEQUENCE</scope>
    <source>
        <strain evidence="2">ChiSxjej1B13-7041</strain>
    </source>
</reference>
<feature type="coiled-coil region" evidence="1">
    <location>
        <begin position="6"/>
        <end position="75"/>
    </location>
</feature>